<organism evidence="10 11">
    <name type="scientific">Turicibacter sanguinis</name>
    <dbReference type="NCBI Taxonomy" id="154288"/>
    <lineage>
        <taxon>Bacteria</taxon>
        <taxon>Bacillati</taxon>
        <taxon>Bacillota</taxon>
        <taxon>Erysipelotrichia</taxon>
        <taxon>Erysipelotrichales</taxon>
        <taxon>Turicibacteraceae</taxon>
        <taxon>Turicibacter</taxon>
    </lineage>
</organism>
<comment type="function">
    <text evidence="9">Catalyzes the phosphorylation of ribose at O-5 in a reaction requiring ATP and magnesium. The resulting D-ribose-5-phosphate can then be used either for sythesis of nucleotides, histidine, and tryptophan, or as a component of the pentose phosphate pathway.</text>
</comment>
<evidence type="ECO:0000256" key="1">
    <source>
        <dbReference type="ARBA" id="ARBA00022679"/>
    </source>
</evidence>
<sequence>MKVLNMGSCNIDYIYEVDHMVKPGETQSVSSLQVVSGGKGLNQSIALAKAGVNVYHAGLIGADGGILKEALTSHGANCEYLKEVDEKSGHAIIQIDRRGENCILVYPGANHCFTEAKVDEILSDFNEGDLLLLQNEINLMDYIVKSAHERGLKIALNPAPFNDKVKAIDLSLIDYLVVNEIEGCDLANEEDESKVIDTLKSMYPQTHILLTLGSKGCLYTQGEMVIKQEAYKVEAVDTTAAGDTFIGYFIAGLVEGYEIKECLELAARASSITVTRKGSSSSIPTIEEVRQL</sequence>
<dbReference type="EC" id="2.7.1.15" evidence="9"/>
<feature type="binding site" evidence="9">
    <location>
        <begin position="242"/>
        <end position="243"/>
    </location>
    <ligand>
        <name>ATP</name>
        <dbReference type="ChEBI" id="CHEBI:30616"/>
    </ligand>
</feature>
<dbReference type="Proteomes" id="UP000487649">
    <property type="component" value="Unassembled WGS sequence"/>
</dbReference>
<dbReference type="GO" id="GO:0019303">
    <property type="term" value="P:D-ribose catabolic process"/>
    <property type="evidence" value="ECO:0007669"/>
    <property type="project" value="UniProtKB-UniRule"/>
</dbReference>
<evidence type="ECO:0000256" key="5">
    <source>
        <dbReference type="ARBA" id="ARBA00022840"/>
    </source>
</evidence>
<proteinExistence type="inferred from homology"/>
<comment type="subunit">
    <text evidence="9">Homodimer.</text>
</comment>
<keyword evidence="5 9" id="KW-0067">ATP-binding</keyword>
<feature type="binding site" evidence="9">
    <location>
        <position position="276"/>
    </location>
    <ligand>
        <name>K(+)</name>
        <dbReference type="ChEBI" id="CHEBI:29103"/>
    </ligand>
</feature>
<dbReference type="CDD" id="cd01174">
    <property type="entry name" value="ribokinase"/>
    <property type="match status" value="1"/>
</dbReference>
<gene>
    <name evidence="9" type="primary">rbsK</name>
    <name evidence="10" type="ORF">GMA92_01550</name>
</gene>
<keyword evidence="7 9" id="KW-0630">Potassium</keyword>
<comment type="similarity">
    <text evidence="9">Belongs to the carbohydrate kinase PfkB family. Ribokinase subfamily.</text>
</comment>
<keyword evidence="8 9" id="KW-0119">Carbohydrate metabolism</keyword>
<dbReference type="PANTHER" id="PTHR10584:SF166">
    <property type="entry name" value="RIBOKINASE"/>
    <property type="match status" value="1"/>
</dbReference>
<evidence type="ECO:0000256" key="9">
    <source>
        <dbReference type="HAMAP-Rule" id="MF_01987"/>
    </source>
</evidence>
<keyword evidence="2 9" id="KW-0479">Metal-binding</keyword>
<dbReference type="InterPro" id="IPR011611">
    <property type="entry name" value="PfkB_dom"/>
</dbReference>
<protein>
    <recommendedName>
        <fullName evidence="9">Ribokinase</fullName>
        <shortName evidence="9">RK</shortName>
        <ecNumber evidence="9">2.7.1.15</ecNumber>
    </recommendedName>
</protein>
<feature type="active site" description="Proton acceptor" evidence="9">
    <location>
        <position position="243"/>
    </location>
</feature>
<dbReference type="GO" id="GO:0004747">
    <property type="term" value="F:ribokinase activity"/>
    <property type="evidence" value="ECO:0007669"/>
    <property type="project" value="UniProtKB-UniRule"/>
</dbReference>
<feature type="binding site" evidence="9">
    <location>
        <position position="239"/>
    </location>
    <ligand>
        <name>K(+)</name>
        <dbReference type="ChEBI" id="CHEBI:29103"/>
    </ligand>
</feature>
<keyword evidence="1 9" id="KW-0808">Transferase</keyword>
<dbReference type="GO" id="GO:0005524">
    <property type="term" value="F:ATP binding"/>
    <property type="evidence" value="ECO:0007669"/>
    <property type="project" value="UniProtKB-UniRule"/>
</dbReference>
<feature type="binding site" evidence="9">
    <location>
        <position position="243"/>
    </location>
    <ligand>
        <name>substrate</name>
    </ligand>
</feature>
<name>A0A173SCZ7_9FIRM</name>
<comment type="subcellular location">
    <subcellularLocation>
        <location evidence="9">Cytoplasm</location>
    </subcellularLocation>
</comment>
<dbReference type="OrthoDB" id="9775849at2"/>
<feature type="binding site" evidence="9">
    <location>
        <position position="237"/>
    </location>
    <ligand>
        <name>K(+)</name>
        <dbReference type="ChEBI" id="CHEBI:29103"/>
    </ligand>
</feature>
<evidence type="ECO:0000313" key="10">
    <source>
        <dbReference type="EMBL" id="MTK20120.1"/>
    </source>
</evidence>
<dbReference type="RefSeq" id="WP_006784817.1">
    <property type="nucleotide sequence ID" value="NZ_CABJBH010000009.1"/>
</dbReference>
<evidence type="ECO:0000256" key="7">
    <source>
        <dbReference type="ARBA" id="ARBA00022958"/>
    </source>
</evidence>
<evidence type="ECO:0000313" key="11">
    <source>
        <dbReference type="Proteomes" id="UP000487649"/>
    </source>
</evidence>
<dbReference type="Gene3D" id="3.40.1190.20">
    <property type="match status" value="1"/>
</dbReference>
<evidence type="ECO:0000256" key="4">
    <source>
        <dbReference type="ARBA" id="ARBA00022777"/>
    </source>
</evidence>
<feature type="binding site" evidence="9">
    <location>
        <begin position="211"/>
        <end position="216"/>
    </location>
    <ligand>
        <name>ATP</name>
        <dbReference type="ChEBI" id="CHEBI:30616"/>
    </ligand>
</feature>
<dbReference type="Pfam" id="PF00294">
    <property type="entry name" value="PfkB"/>
    <property type="match status" value="1"/>
</dbReference>
<evidence type="ECO:0000256" key="6">
    <source>
        <dbReference type="ARBA" id="ARBA00022842"/>
    </source>
</evidence>
<dbReference type="GO" id="GO:0046872">
    <property type="term" value="F:metal ion binding"/>
    <property type="evidence" value="ECO:0007669"/>
    <property type="project" value="UniProtKB-KW"/>
</dbReference>
<feature type="binding site" evidence="9">
    <location>
        <position position="136"/>
    </location>
    <ligand>
        <name>substrate</name>
    </ligand>
</feature>
<reference evidence="10 11" key="1">
    <citation type="journal article" date="2019" name="Nat. Med.">
        <title>A library of human gut bacterial isolates paired with longitudinal multiomics data enables mechanistic microbiome research.</title>
        <authorList>
            <person name="Poyet M."/>
            <person name="Groussin M."/>
            <person name="Gibbons S.M."/>
            <person name="Avila-Pacheco J."/>
            <person name="Jiang X."/>
            <person name="Kearney S.M."/>
            <person name="Perrotta A.R."/>
            <person name="Berdy B."/>
            <person name="Zhao S."/>
            <person name="Lieberman T.D."/>
            <person name="Swanson P.K."/>
            <person name="Smith M."/>
            <person name="Roesemann S."/>
            <person name="Alexander J.E."/>
            <person name="Rich S.A."/>
            <person name="Livny J."/>
            <person name="Vlamakis H."/>
            <person name="Clish C."/>
            <person name="Bullock K."/>
            <person name="Deik A."/>
            <person name="Scott J."/>
            <person name="Pierce K.A."/>
            <person name="Xavier R.J."/>
            <person name="Alm E.J."/>
        </authorList>
    </citation>
    <scope>NUCLEOTIDE SEQUENCE [LARGE SCALE GENOMIC DNA]</scope>
    <source>
        <strain evidence="10 11">BIOML-A198</strain>
    </source>
</reference>
<evidence type="ECO:0000256" key="3">
    <source>
        <dbReference type="ARBA" id="ARBA00022741"/>
    </source>
</evidence>
<dbReference type="PRINTS" id="PR00990">
    <property type="entry name" value="RIBOKINASE"/>
</dbReference>
<evidence type="ECO:0000256" key="2">
    <source>
        <dbReference type="ARBA" id="ARBA00022723"/>
    </source>
</evidence>
<feature type="binding site" evidence="9">
    <location>
        <position position="278"/>
    </location>
    <ligand>
        <name>K(+)</name>
        <dbReference type="ChEBI" id="CHEBI:29103"/>
    </ligand>
</feature>
<comment type="catalytic activity">
    <reaction evidence="9">
        <text>D-ribose + ATP = D-ribose 5-phosphate + ADP + H(+)</text>
        <dbReference type="Rhea" id="RHEA:13697"/>
        <dbReference type="ChEBI" id="CHEBI:15378"/>
        <dbReference type="ChEBI" id="CHEBI:30616"/>
        <dbReference type="ChEBI" id="CHEBI:47013"/>
        <dbReference type="ChEBI" id="CHEBI:78346"/>
        <dbReference type="ChEBI" id="CHEBI:456216"/>
        <dbReference type="EC" id="2.7.1.15"/>
    </reaction>
</comment>
<comment type="activity regulation">
    <text evidence="9">Activated by a monovalent cation that binds near, but not in, the active site. The most likely occupant of the site in vivo is potassium. Ion binding induces a conformational change that may alter substrate affinity.</text>
</comment>
<dbReference type="EMBL" id="WMQE01000002">
    <property type="protein sequence ID" value="MTK20120.1"/>
    <property type="molecule type" value="Genomic_DNA"/>
</dbReference>
<comment type="cofactor">
    <cofactor evidence="9">
        <name>Mg(2+)</name>
        <dbReference type="ChEBI" id="CHEBI:18420"/>
    </cofactor>
    <text evidence="9">Requires a divalent cation, most likely magnesium in vivo, as an electrophilic catalyst to aid phosphoryl group transfer. It is the chelate of the metal and the nucleotide that is the actual substrate.</text>
</comment>
<dbReference type="InterPro" id="IPR011877">
    <property type="entry name" value="Ribokinase"/>
</dbReference>
<accession>A0A173SCZ7</accession>
<comment type="caution">
    <text evidence="9">Lacks conserved residue(s) required for the propagation of feature annotation.</text>
</comment>
<dbReference type="SUPFAM" id="SSF53613">
    <property type="entry name" value="Ribokinase-like"/>
    <property type="match status" value="1"/>
</dbReference>
<dbReference type="InterPro" id="IPR029056">
    <property type="entry name" value="Ribokinase-like"/>
</dbReference>
<feature type="binding site" evidence="9">
    <location>
        <position position="282"/>
    </location>
    <ligand>
        <name>K(+)</name>
        <dbReference type="ChEBI" id="CHEBI:29103"/>
    </ligand>
</feature>
<feature type="binding site" evidence="9">
    <location>
        <position position="179"/>
    </location>
    <ligand>
        <name>ATP</name>
        <dbReference type="ChEBI" id="CHEBI:30616"/>
    </ligand>
</feature>
<feature type="binding site" evidence="9">
    <location>
        <begin position="10"/>
        <end position="12"/>
    </location>
    <ligand>
        <name>substrate</name>
    </ligand>
</feature>
<keyword evidence="6 9" id="KW-0460">Magnesium</keyword>
<keyword evidence="4 9" id="KW-0418">Kinase</keyword>
<dbReference type="AlphaFoldDB" id="A0A173SCZ7"/>
<dbReference type="PANTHER" id="PTHR10584">
    <property type="entry name" value="SUGAR KINASE"/>
    <property type="match status" value="1"/>
</dbReference>
<comment type="caution">
    <text evidence="10">The sequence shown here is derived from an EMBL/GenBank/DDBJ whole genome shotgun (WGS) entry which is preliminary data.</text>
</comment>
<keyword evidence="9" id="KW-0963">Cytoplasm</keyword>
<dbReference type="GeneID" id="60058673"/>
<feature type="binding site" evidence="9">
    <location>
        <begin position="38"/>
        <end position="42"/>
    </location>
    <ligand>
        <name>substrate</name>
    </ligand>
</feature>
<dbReference type="HAMAP" id="MF_01987">
    <property type="entry name" value="Ribokinase"/>
    <property type="match status" value="1"/>
</dbReference>
<dbReference type="GO" id="GO:0005737">
    <property type="term" value="C:cytoplasm"/>
    <property type="evidence" value="ECO:0007669"/>
    <property type="project" value="UniProtKB-SubCell"/>
</dbReference>
<keyword evidence="3 9" id="KW-0547">Nucleotide-binding</keyword>
<evidence type="ECO:0000256" key="8">
    <source>
        <dbReference type="ARBA" id="ARBA00023277"/>
    </source>
</evidence>
<dbReference type="InterPro" id="IPR002139">
    <property type="entry name" value="Ribo/fructo_kinase"/>
</dbReference>
<comment type="pathway">
    <text evidence="9">Carbohydrate metabolism; D-ribose degradation; D-ribose 5-phosphate from beta-D-ribopyranose: step 2/2.</text>
</comment>
<feature type="binding site" evidence="9">
    <location>
        <position position="273"/>
    </location>
    <ligand>
        <name>K(+)</name>
        <dbReference type="ChEBI" id="CHEBI:29103"/>
    </ligand>
</feature>